<dbReference type="AlphaFoldDB" id="A0A1F8H6Y1"/>
<accession>A0A1F8H6Y1</accession>
<gene>
    <name evidence="1" type="ORF">A3I39_00860</name>
</gene>
<dbReference type="EMBL" id="MGKW01000032">
    <property type="protein sequence ID" value="OGN33352.1"/>
    <property type="molecule type" value="Genomic_DNA"/>
</dbReference>
<evidence type="ECO:0000313" key="2">
    <source>
        <dbReference type="Proteomes" id="UP000178155"/>
    </source>
</evidence>
<evidence type="ECO:0000313" key="1">
    <source>
        <dbReference type="EMBL" id="OGN33352.1"/>
    </source>
</evidence>
<comment type="caution">
    <text evidence="1">The sequence shown here is derived from an EMBL/GenBank/DDBJ whole genome shotgun (WGS) entry which is preliminary data.</text>
</comment>
<organism evidence="1 2">
    <name type="scientific">Candidatus Yanofskybacteria bacterium RIFCSPLOWO2_02_FULL_47_9b</name>
    <dbReference type="NCBI Taxonomy" id="1802708"/>
    <lineage>
        <taxon>Bacteria</taxon>
        <taxon>Candidatus Yanofskyibacteriota</taxon>
    </lineage>
</organism>
<name>A0A1F8H6Y1_9BACT</name>
<sequence length="302" mass="34255">MKKQIISGVVLTILAFAVLIWGAFSVSEYFKTPDRPGASPLVTRRPKIISEYVPPMSEPEPNSLNFEGPSELYNTDGTAKRPEEIVDRFVQIKDSPVEASYTAFRITKSDGTKIITDLKNDLKPFPAKGEEDFDPYGSYSGLGDFLYSKEYNKLFFTVNNEAGSGNAVHYIYLYVLDTLTGQYHGADNVENSMDFKFSPDKKYIQFWIGVRLYPGGSTWPELIDVSNDKKIVINPEPNLWEYKKEHNIGDEVNISKYTEIISWTDDHTVNLKEEFEVGGISTTTYWTYNILTDTYTKVATST</sequence>
<reference evidence="1 2" key="1">
    <citation type="journal article" date="2016" name="Nat. Commun.">
        <title>Thousands of microbial genomes shed light on interconnected biogeochemical processes in an aquifer system.</title>
        <authorList>
            <person name="Anantharaman K."/>
            <person name="Brown C.T."/>
            <person name="Hug L.A."/>
            <person name="Sharon I."/>
            <person name="Castelle C.J."/>
            <person name="Probst A.J."/>
            <person name="Thomas B.C."/>
            <person name="Singh A."/>
            <person name="Wilkins M.J."/>
            <person name="Karaoz U."/>
            <person name="Brodie E.L."/>
            <person name="Williams K.H."/>
            <person name="Hubbard S.S."/>
            <person name="Banfield J.F."/>
        </authorList>
    </citation>
    <scope>NUCLEOTIDE SEQUENCE [LARGE SCALE GENOMIC DNA]</scope>
</reference>
<proteinExistence type="predicted"/>
<protein>
    <submittedName>
        <fullName evidence="1">Uncharacterized protein</fullName>
    </submittedName>
</protein>
<dbReference type="Proteomes" id="UP000178155">
    <property type="component" value="Unassembled WGS sequence"/>
</dbReference>